<gene>
    <name evidence="2" type="ORF">SUH3_16650</name>
</gene>
<organism evidence="2 3">
    <name type="scientific">Pseudosulfitobacter pseudonitzschiae</name>
    <dbReference type="NCBI Taxonomy" id="1402135"/>
    <lineage>
        <taxon>Bacteria</taxon>
        <taxon>Pseudomonadati</taxon>
        <taxon>Pseudomonadota</taxon>
        <taxon>Alphaproteobacteria</taxon>
        <taxon>Rhodobacterales</taxon>
        <taxon>Roseobacteraceae</taxon>
        <taxon>Pseudosulfitobacter</taxon>
    </lineage>
</organism>
<protein>
    <submittedName>
        <fullName evidence="2">Glycosyltransferase</fullName>
    </submittedName>
</protein>
<proteinExistence type="predicted"/>
<sequence>MKVMIVVTHLLGTGHLTRALTLGRAFAAAGDQVVLVSGGAPVGYLDFAGVELVQLPPLKSDGVDFSRVLTAEGVVADAAYLEARQGALLDAFADARPDLLITELFPFGRRILRAEFTALLLAAQTGDVPVLSSVRDILAPPSKPAKAAMAEALITTFYSGVLVHSVAEIAALELSWPVTDAMRKRLFYTGFVAPAAPEAHPDGIGAGEVLVSAGGGSVGDHLFDAALGAAALDKGRRWRLLVGGNAARVADLRARAPANCTVDAARPDFRQMLRGAAVSVSMCGYNTALDVLQTGVRAVFVPFDAGDEVEQGLRADALAEQAGIQVLRAGELTAQSLLDAVRGVAGASPRAPLVDGLDGAAESVRIAHRIVEDRHAG</sequence>
<dbReference type="GeneID" id="68871295"/>
<dbReference type="SUPFAM" id="SSF53756">
    <property type="entry name" value="UDP-Glycosyltransferase/glycogen phosphorylase"/>
    <property type="match status" value="1"/>
</dbReference>
<dbReference type="RefSeq" id="WP_037924754.1">
    <property type="nucleotide sequence ID" value="NZ_CP054599.1"/>
</dbReference>
<keyword evidence="2" id="KW-0808">Transferase</keyword>
<comment type="caution">
    <text evidence="2">The sequence shown here is derived from an EMBL/GenBank/DDBJ whole genome shotgun (WGS) entry which is preliminary data.</text>
</comment>
<evidence type="ECO:0000313" key="3">
    <source>
        <dbReference type="Proteomes" id="UP000027746"/>
    </source>
</evidence>
<dbReference type="Proteomes" id="UP000027746">
    <property type="component" value="Unassembled WGS sequence"/>
</dbReference>
<dbReference type="EMBL" id="JAMD01000004">
    <property type="protein sequence ID" value="KEJ95895.1"/>
    <property type="molecule type" value="Genomic_DNA"/>
</dbReference>
<dbReference type="Gene3D" id="3.40.50.2000">
    <property type="entry name" value="Glycogen Phosphorylase B"/>
    <property type="match status" value="2"/>
</dbReference>
<dbReference type="GO" id="GO:0016758">
    <property type="term" value="F:hexosyltransferase activity"/>
    <property type="evidence" value="ECO:0007669"/>
    <property type="project" value="InterPro"/>
</dbReference>
<keyword evidence="3" id="KW-1185">Reference proteome</keyword>
<dbReference type="OrthoDB" id="503443at2"/>
<dbReference type="PANTHER" id="PTHR21015:SF28">
    <property type="entry name" value="SLL1722 PROTEIN"/>
    <property type="match status" value="1"/>
</dbReference>
<reference evidence="2 3" key="1">
    <citation type="submission" date="2014-01" db="EMBL/GenBank/DDBJ databases">
        <title>Sulfitobacter sp. H3 (MCCC 1A00686) Genome Sequencing.</title>
        <authorList>
            <person name="Lai Q."/>
            <person name="Hong Z."/>
        </authorList>
    </citation>
    <scope>NUCLEOTIDE SEQUENCE [LARGE SCALE GENOMIC DNA]</scope>
    <source>
        <strain evidence="2 3">H3</strain>
    </source>
</reference>
<dbReference type="PANTHER" id="PTHR21015">
    <property type="entry name" value="UDP-N-ACETYLGLUCOSAMINE--N-ACETYLMURAMYL-(PENTAPEPTIDE) PYROPHOSPHORYL-UNDECAPRENOL N-ACETYLGLUCOSAMINE TRANSFERASE 1"/>
    <property type="match status" value="1"/>
</dbReference>
<feature type="domain" description="Glycosyl transferase family 28 C-terminal" evidence="1">
    <location>
        <begin position="269"/>
        <end position="343"/>
    </location>
</feature>
<dbReference type="Pfam" id="PF04101">
    <property type="entry name" value="Glyco_tran_28_C"/>
    <property type="match status" value="1"/>
</dbReference>
<dbReference type="AlphaFoldDB" id="A0A073J221"/>
<evidence type="ECO:0000259" key="1">
    <source>
        <dbReference type="Pfam" id="PF04101"/>
    </source>
</evidence>
<dbReference type="InterPro" id="IPR007235">
    <property type="entry name" value="Glyco_trans_28_C"/>
</dbReference>
<evidence type="ECO:0000313" key="2">
    <source>
        <dbReference type="EMBL" id="KEJ95895.1"/>
    </source>
</evidence>
<accession>A0A073J221</accession>
<name>A0A073J221_9RHOB</name>